<keyword evidence="2" id="KW-1185">Reference proteome</keyword>
<evidence type="ECO:0000313" key="1">
    <source>
        <dbReference type="EMBL" id="KAH7672213.1"/>
    </source>
</evidence>
<comment type="caution">
    <text evidence="1">The sequence shown here is derived from an EMBL/GenBank/DDBJ whole genome shotgun (WGS) entry which is preliminary data.</text>
</comment>
<organism evidence="1 2">
    <name type="scientific">Dioscorea alata</name>
    <name type="common">Purple yam</name>
    <dbReference type="NCBI Taxonomy" id="55571"/>
    <lineage>
        <taxon>Eukaryota</taxon>
        <taxon>Viridiplantae</taxon>
        <taxon>Streptophyta</taxon>
        <taxon>Embryophyta</taxon>
        <taxon>Tracheophyta</taxon>
        <taxon>Spermatophyta</taxon>
        <taxon>Magnoliopsida</taxon>
        <taxon>Liliopsida</taxon>
        <taxon>Dioscoreales</taxon>
        <taxon>Dioscoreaceae</taxon>
        <taxon>Dioscorea</taxon>
    </lineage>
</organism>
<protein>
    <submittedName>
        <fullName evidence="1">Uncharacterized protein</fullName>
    </submittedName>
</protein>
<dbReference type="Proteomes" id="UP000827976">
    <property type="component" value="Chromosome 9"/>
</dbReference>
<proteinExistence type="predicted"/>
<evidence type="ECO:0000313" key="2">
    <source>
        <dbReference type="Proteomes" id="UP000827976"/>
    </source>
</evidence>
<dbReference type="EMBL" id="CM037019">
    <property type="protein sequence ID" value="KAH7672213.1"/>
    <property type="molecule type" value="Genomic_DNA"/>
</dbReference>
<accession>A0ACB7VEN1</accession>
<gene>
    <name evidence="1" type="ORF">IHE45_09G040100</name>
</gene>
<sequence length="162" mass="19563">MSNRERVERYFLEEQQREEEEQRREEEEQRRREEERKREEESENRTDAQVPSSSTLVASASSSSTTMPGNHEQAMTDVYVPRSRYVVSMNIRDFSSIVASELRNIYMERFYLDETHMPELRRRYGVPEEFATAYDDAHAVLNYGAAVEQWNRERLHRYRRQE</sequence>
<reference evidence="2" key="1">
    <citation type="journal article" date="2022" name="Nat. Commun.">
        <title>Chromosome evolution and the genetic basis of agronomically important traits in greater yam.</title>
        <authorList>
            <person name="Bredeson J.V."/>
            <person name="Lyons J.B."/>
            <person name="Oniyinde I.O."/>
            <person name="Okereke N.R."/>
            <person name="Kolade O."/>
            <person name="Nnabue I."/>
            <person name="Nwadili C.O."/>
            <person name="Hribova E."/>
            <person name="Parker M."/>
            <person name="Nwogha J."/>
            <person name="Shu S."/>
            <person name="Carlson J."/>
            <person name="Kariba R."/>
            <person name="Muthemba S."/>
            <person name="Knop K."/>
            <person name="Barton G.J."/>
            <person name="Sherwood A.V."/>
            <person name="Lopez-Montes A."/>
            <person name="Asiedu R."/>
            <person name="Jamnadass R."/>
            <person name="Muchugi A."/>
            <person name="Goodstein D."/>
            <person name="Egesi C.N."/>
            <person name="Featherston J."/>
            <person name="Asfaw A."/>
            <person name="Simpson G.G."/>
            <person name="Dolezel J."/>
            <person name="Hendre P.S."/>
            <person name="Van Deynze A."/>
            <person name="Kumar P.L."/>
            <person name="Obidiegwu J.E."/>
            <person name="Bhattacharjee R."/>
            <person name="Rokhsar D.S."/>
        </authorList>
    </citation>
    <scope>NUCLEOTIDE SEQUENCE [LARGE SCALE GENOMIC DNA]</scope>
    <source>
        <strain evidence="2">cv. TDa95/00328</strain>
    </source>
</reference>
<name>A0ACB7VEN1_DIOAL</name>